<dbReference type="Gene3D" id="3.30.1330.60">
    <property type="entry name" value="OmpA-like domain"/>
    <property type="match status" value="1"/>
</dbReference>
<dbReference type="PANTHER" id="PTHR30329:SF21">
    <property type="entry name" value="LIPOPROTEIN YIAD-RELATED"/>
    <property type="match status" value="1"/>
</dbReference>
<dbReference type="Proteomes" id="UP000501466">
    <property type="component" value="Chromosome"/>
</dbReference>
<dbReference type="InterPro" id="IPR006665">
    <property type="entry name" value="OmpA-like"/>
</dbReference>
<dbReference type="EMBL" id="AP021888">
    <property type="protein sequence ID" value="BBP44231.1"/>
    <property type="molecule type" value="Genomic_DNA"/>
</dbReference>
<dbReference type="Pfam" id="PF00691">
    <property type="entry name" value="OmpA"/>
    <property type="match status" value="1"/>
</dbReference>
<name>A0A6F8PQ31_9GAMM</name>
<evidence type="ECO:0000313" key="5">
    <source>
        <dbReference type="Proteomes" id="UP000501466"/>
    </source>
</evidence>
<evidence type="ECO:0000313" key="4">
    <source>
        <dbReference type="EMBL" id="BBP44231.1"/>
    </source>
</evidence>
<dbReference type="RefSeq" id="WP_243831436.1">
    <property type="nucleotide sequence ID" value="NZ_AP021888.1"/>
</dbReference>
<dbReference type="InterPro" id="IPR036737">
    <property type="entry name" value="OmpA-like_sf"/>
</dbReference>
<feature type="transmembrane region" description="Helical" evidence="2">
    <location>
        <begin position="29"/>
        <end position="49"/>
    </location>
</feature>
<dbReference type="InterPro" id="IPR050330">
    <property type="entry name" value="Bact_OuterMem_StrucFunc"/>
</dbReference>
<dbReference type="AlphaFoldDB" id="A0A6F8PQ31"/>
<feature type="domain" description="OmpA-like" evidence="3">
    <location>
        <begin position="93"/>
        <end position="235"/>
    </location>
</feature>
<dbReference type="CDD" id="cd07185">
    <property type="entry name" value="OmpA_C-like"/>
    <property type="match status" value="1"/>
</dbReference>
<dbReference type="PANTHER" id="PTHR30329">
    <property type="entry name" value="STATOR ELEMENT OF FLAGELLAR MOTOR COMPLEX"/>
    <property type="match status" value="1"/>
</dbReference>
<evidence type="ECO:0000256" key="2">
    <source>
        <dbReference type="SAM" id="Phobius"/>
    </source>
</evidence>
<organism evidence="4 5">
    <name type="scientific">Thiosulfativibrio zosterae</name>
    <dbReference type="NCBI Taxonomy" id="2675053"/>
    <lineage>
        <taxon>Bacteria</taxon>
        <taxon>Pseudomonadati</taxon>
        <taxon>Pseudomonadota</taxon>
        <taxon>Gammaproteobacteria</taxon>
        <taxon>Thiotrichales</taxon>
        <taxon>Piscirickettsiaceae</taxon>
        <taxon>Thiosulfativibrio</taxon>
    </lineage>
</organism>
<evidence type="ECO:0000256" key="1">
    <source>
        <dbReference type="PROSITE-ProRule" id="PRU00473"/>
    </source>
</evidence>
<reference evidence="5" key="1">
    <citation type="submission" date="2019-11" db="EMBL/GenBank/DDBJ databases">
        <title>Isolation and characterization of two novel species in the genus Thiomicrorhabdus.</title>
        <authorList>
            <person name="Mochizuki J."/>
            <person name="Kojima H."/>
            <person name="Fukui M."/>
        </authorList>
    </citation>
    <scope>NUCLEOTIDE SEQUENCE [LARGE SCALE GENOMIC DNA]</scope>
    <source>
        <strain evidence="5">AkT22</strain>
    </source>
</reference>
<keyword evidence="2" id="KW-0812">Transmembrane</keyword>
<keyword evidence="1 2" id="KW-0472">Membrane</keyword>
<accession>A0A6F8PQ31</accession>
<keyword evidence="5" id="KW-1185">Reference proteome</keyword>
<dbReference type="PROSITE" id="PS51123">
    <property type="entry name" value="OMPA_2"/>
    <property type="match status" value="1"/>
</dbReference>
<dbReference type="GO" id="GO:0016020">
    <property type="term" value="C:membrane"/>
    <property type="evidence" value="ECO:0007669"/>
    <property type="project" value="UniProtKB-UniRule"/>
</dbReference>
<proteinExistence type="predicted"/>
<gene>
    <name evidence="4" type="ORF">THMIRHAT_19770</name>
</gene>
<keyword evidence="2" id="KW-1133">Transmembrane helix</keyword>
<dbReference type="SUPFAM" id="SSF103088">
    <property type="entry name" value="OmpA-like"/>
    <property type="match status" value="1"/>
</dbReference>
<protein>
    <recommendedName>
        <fullName evidence="3">OmpA-like domain-containing protein</fullName>
    </recommendedName>
</protein>
<evidence type="ECO:0000259" key="3">
    <source>
        <dbReference type="PROSITE" id="PS51123"/>
    </source>
</evidence>
<sequence length="242" mass="27655">MQSARQVMMELEEVAIAKAATRRHRTWQIVFVSLFTSLLAFFILTISLIDLEGSTVKRNHQKLVHFLYKTVLEEQKTMPWLAVENTLSKGVKLSFDPSLFKEASLFESARAKLNPRFVPYMSEVATLIKHIELESFPTRHAKLVKQIEASGYEFVITIRVEGHTDSQPLAKTAFFTNNIELSTYRAYAVMDLLRIYTGLPKHFFAIAGYGSFYPLVEDTTDALNRRVEIYLVPQVLAKRSAS</sequence>
<dbReference type="KEGG" id="tzo:THMIRHAT_19770"/>